<comment type="caution">
    <text evidence="3">The sequence shown here is derived from an EMBL/GenBank/DDBJ whole genome shotgun (WGS) entry which is preliminary data.</text>
</comment>
<feature type="transmembrane region" description="Helical" evidence="1">
    <location>
        <begin position="473"/>
        <end position="491"/>
    </location>
</feature>
<feature type="transmembrane region" description="Helical" evidence="1">
    <location>
        <begin position="584"/>
        <end position="609"/>
    </location>
</feature>
<keyword evidence="4" id="KW-1185">Reference proteome</keyword>
<name>A0AA38TF81_9ASTR</name>
<gene>
    <name evidence="3" type="ORF">OSB04_017690</name>
</gene>
<accession>A0AA38TF81</accession>
<dbReference type="Pfam" id="PF13962">
    <property type="entry name" value="PGG"/>
    <property type="match status" value="1"/>
</dbReference>
<dbReference type="GO" id="GO:0016020">
    <property type="term" value="C:membrane"/>
    <property type="evidence" value="ECO:0007669"/>
    <property type="project" value="TreeGrafter"/>
</dbReference>
<keyword evidence="1" id="KW-1133">Transmembrane helix</keyword>
<evidence type="ECO:0000313" key="3">
    <source>
        <dbReference type="EMBL" id="KAJ9553645.1"/>
    </source>
</evidence>
<dbReference type="InterPro" id="IPR026961">
    <property type="entry name" value="PGG_dom"/>
</dbReference>
<feature type="transmembrane region" description="Helical" evidence="1">
    <location>
        <begin position="552"/>
        <end position="578"/>
    </location>
</feature>
<dbReference type="PANTHER" id="PTHR24177:SF443">
    <property type="entry name" value="PGG DOMAIN-CONTAINING PROTEIN"/>
    <property type="match status" value="1"/>
</dbReference>
<sequence>MTGWPEKSPERGDLLLEIQQQMPQIPWTWGIQIIFRILPCPANHHDINLVAIYLTTLDYYNTCVPLYQASIIGNWEAAKVILDQHPMFVRFAITVNYETALHVACLAKETKRTKRFVEHLVKSMTAEDLELRDSSYNTAFCVAAKAGNIKMIQVMLRKNPNLLNIPGSNKMMPLFMSALFGKYETVKYLYACSGYDMASDFWTPKYRHWMLEKCMECDFFDVALKIMVMHPELAKNGSALGILAQKPDTVFDRRVQLIKLLTRIRNSIFRVMNIKVGLVEEESDALKLLRIIWNQITMMPKSQVDDILKGPRRSITRDGRTQYIYPSGILFVATEMGNTRFVIKLLQTHPHLILHRNDELHTIFHVAVMNRHCDIHNLLYEIGAQKDLILPLKDRDGNNMLHLLGKTSVKMRSKTFGASLLMQRELLWFKEIETMMQPATRQSRNNVGQTPYELFSEENKDLVVQGLKWMKDCMVVATLIVTVAFAVAFTVPGGYNQENGLPIFIHGISFLVFVIADAISLFCSSTSLLVFLSILTSRHGQHDFMYALPTKLMIGLGSLLISVAAMMITFSASFFVVYDHRLKWVPILIATFAAMPVIVFAILQIPLLVDMIRSMYDSEYLFKHNRHVLYKHELRFRMLSLVTGSHIGLCIFFNVLILECNDCCL</sequence>
<protein>
    <recommendedName>
        <fullName evidence="2">PGG domain-containing protein</fullName>
    </recommendedName>
</protein>
<dbReference type="Proteomes" id="UP001172457">
    <property type="component" value="Chromosome 4"/>
</dbReference>
<dbReference type="SUPFAM" id="SSF48403">
    <property type="entry name" value="Ankyrin repeat"/>
    <property type="match status" value="1"/>
</dbReference>
<feature type="domain" description="PGG" evidence="2">
    <location>
        <begin position="470"/>
        <end position="577"/>
    </location>
</feature>
<feature type="transmembrane region" description="Helical" evidence="1">
    <location>
        <begin position="503"/>
        <end position="532"/>
    </location>
</feature>
<evidence type="ECO:0000313" key="4">
    <source>
        <dbReference type="Proteomes" id="UP001172457"/>
    </source>
</evidence>
<evidence type="ECO:0000256" key="1">
    <source>
        <dbReference type="SAM" id="Phobius"/>
    </source>
</evidence>
<keyword evidence="1" id="KW-0812">Transmembrane</keyword>
<keyword evidence="1" id="KW-0472">Membrane</keyword>
<dbReference type="SMART" id="SM00248">
    <property type="entry name" value="ANK"/>
    <property type="match status" value="4"/>
</dbReference>
<dbReference type="PANTHER" id="PTHR24177">
    <property type="entry name" value="CASKIN"/>
    <property type="match status" value="1"/>
</dbReference>
<reference evidence="3" key="1">
    <citation type="submission" date="2023-03" db="EMBL/GenBank/DDBJ databases">
        <title>Chromosome-scale reference genome and RAD-based genetic map of yellow starthistle (Centaurea solstitialis) reveal putative structural variation and QTLs associated with invader traits.</title>
        <authorList>
            <person name="Reatini B."/>
            <person name="Cang F.A."/>
            <person name="Jiang Q."/>
            <person name="Mckibben M.T.W."/>
            <person name="Barker M.S."/>
            <person name="Rieseberg L.H."/>
            <person name="Dlugosch K.M."/>
        </authorList>
    </citation>
    <scope>NUCLEOTIDE SEQUENCE</scope>
    <source>
        <strain evidence="3">CAN-66</strain>
        <tissue evidence="3">Leaf</tissue>
    </source>
</reference>
<proteinExistence type="predicted"/>
<dbReference type="Gene3D" id="1.25.40.20">
    <property type="entry name" value="Ankyrin repeat-containing domain"/>
    <property type="match status" value="2"/>
</dbReference>
<dbReference type="InterPro" id="IPR002110">
    <property type="entry name" value="Ankyrin_rpt"/>
</dbReference>
<dbReference type="Pfam" id="PF12796">
    <property type="entry name" value="Ank_2"/>
    <property type="match status" value="1"/>
</dbReference>
<dbReference type="EMBL" id="JARYMX010000004">
    <property type="protein sequence ID" value="KAJ9553645.1"/>
    <property type="molecule type" value="Genomic_DNA"/>
</dbReference>
<feature type="transmembrane region" description="Helical" evidence="1">
    <location>
        <begin position="636"/>
        <end position="658"/>
    </location>
</feature>
<dbReference type="InterPro" id="IPR036770">
    <property type="entry name" value="Ankyrin_rpt-contain_sf"/>
</dbReference>
<evidence type="ECO:0000259" key="2">
    <source>
        <dbReference type="Pfam" id="PF13962"/>
    </source>
</evidence>
<organism evidence="3 4">
    <name type="scientific">Centaurea solstitialis</name>
    <name type="common">yellow star-thistle</name>
    <dbReference type="NCBI Taxonomy" id="347529"/>
    <lineage>
        <taxon>Eukaryota</taxon>
        <taxon>Viridiplantae</taxon>
        <taxon>Streptophyta</taxon>
        <taxon>Embryophyta</taxon>
        <taxon>Tracheophyta</taxon>
        <taxon>Spermatophyta</taxon>
        <taxon>Magnoliopsida</taxon>
        <taxon>eudicotyledons</taxon>
        <taxon>Gunneridae</taxon>
        <taxon>Pentapetalae</taxon>
        <taxon>asterids</taxon>
        <taxon>campanulids</taxon>
        <taxon>Asterales</taxon>
        <taxon>Asteraceae</taxon>
        <taxon>Carduoideae</taxon>
        <taxon>Cardueae</taxon>
        <taxon>Centaureinae</taxon>
        <taxon>Centaurea</taxon>
    </lineage>
</organism>
<dbReference type="AlphaFoldDB" id="A0AA38TF81"/>